<dbReference type="SUPFAM" id="SSF57184">
    <property type="entry name" value="Growth factor receptor domain"/>
    <property type="match status" value="1"/>
</dbReference>
<dbReference type="OMA" id="CTEETHF"/>
<proteinExistence type="predicted"/>
<keyword evidence="1" id="KW-0812">Transmembrane</keyword>
<evidence type="ECO:0000313" key="3">
    <source>
        <dbReference type="EMBL" id="EFO64938.1"/>
    </source>
</evidence>
<protein>
    <submittedName>
        <fullName evidence="3">VSP</fullName>
    </submittedName>
</protein>
<dbReference type="InterPro" id="IPR009030">
    <property type="entry name" value="Growth_fac_rcpt_cys_sf"/>
</dbReference>
<dbReference type="VEuPathDB" id="GiardiaDB:GLP15_800"/>
<feature type="transmembrane region" description="Helical" evidence="1">
    <location>
        <begin position="28"/>
        <end position="51"/>
    </location>
</feature>
<sequence length="475" mass="49409">MCITALVIWMTLLHPDYCCEQSSVDRRYVLLIYYTLAIYISIQKVHSVIIFSMFGRLLLLGFVLQLTHAEGECTPIPSGSPDTCKVCEAVIDGVNYCSQCNDDRSDPSSGAPTDGVCTTDNNECSQKANGKCTQCAHSSFMYKGGCYKDSQAPGNTMCQATDSNGVCTRAKDGYFVPPGADASHQSVIPCGDEEVVTIGSSKQYRGIPNCLTCTAPVNGDGADSTPKAPTCNACKGGFFVDASKESTCTACPANCLTCADGTAERCKSCTAETHFLGATDGQEGKCVSCGTVQDAWSGVANCAKCSKPTGERVPAICKECADGFYLKTGEPPSCAIIEECTGGFFSTTDNTGKRVCTTCGDTANGGITECSECAPTSQTAKTDTVAITCSKCNKGKVSPGRTSCIDACPENSTENPTGTCVCNSGYSPDEAGTSCVAVSTNLSTGAIAGIAVAVVVVVGGLVGFLCWWFLCQGKA</sequence>
<evidence type="ECO:0000256" key="1">
    <source>
        <dbReference type="SAM" id="Phobius"/>
    </source>
</evidence>
<dbReference type="AlphaFoldDB" id="E1EXV4"/>
<dbReference type="Pfam" id="PF03302">
    <property type="entry name" value="VSP"/>
    <property type="match status" value="2"/>
</dbReference>
<reference evidence="3 4" key="1">
    <citation type="journal article" date="2010" name="BMC Genomics">
        <title>Genome analysis and comparative genomics of a Giardia intestinalis assemblage E isolate.</title>
        <authorList>
            <person name="Jerlstrom-Hultqvist J."/>
            <person name="Franzen O."/>
            <person name="Ankarklev J."/>
            <person name="Xu F."/>
            <person name="Nohynkova E."/>
            <person name="Andersson J.O."/>
            <person name="Svard S.G."/>
            <person name="Andersson B."/>
        </authorList>
    </citation>
    <scope>NUCLEOTIDE SEQUENCE [LARGE SCALE GENOMIC DNA]</scope>
    <source>
        <strain evidence="3 4">P15</strain>
    </source>
</reference>
<gene>
    <name evidence="3" type="ORF">GLP15_800</name>
</gene>
<feature type="transmembrane region" description="Helical" evidence="1">
    <location>
        <begin position="446"/>
        <end position="470"/>
    </location>
</feature>
<keyword evidence="1" id="KW-1133">Transmembrane helix</keyword>
<evidence type="ECO:0000313" key="4">
    <source>
        <dbReference type="Proteomes" id="UP000008974"/>
    </source>
</evidence>
<evidence type="ECO:0000256" key="2">
    <source>
        <dbReference type="SAM" id="SignalP"/>
    </source>
</evidence>
<feature type="chain" id="PRO_5003145005" evidence="2">
    <location>
        <begin position="19"/>
        <end position="475"/>
    </location>
</feature>
<comment type="caution">
    <text evidence="3">The sequence shown here is derived from an EMBL/GenBank/DDBJ whole genome shotgun (WGS) entry which is preliminary data.</text>
</comment>
<dbReference type="InterPro" id="IPR006212">
    <property type="entry name" value="Furin_repeat"/>
</dbReference>
<dbReference type="PANTHER" id="PTHR23275">
    <property type="entry name" value="CABRIOLET.-RELATED"/>
    <property type="match status" value="1"/>
</dbReference>
<dbReference type="Gene3D" id="2.10.220.10">
    <property type="entry name" value="Hormone Receptor, Insulin-like Growth Factor Receptor 1, Chain A, domain 2"/>
    <property type="match status" value="1"/>
</dbReference>
<accession>E1EXV4</accession>
<dbReference type="Proteomes" id="UP000008974">
    <property type="component" value="Unassembled WGS sequence"/>
</dbReference>
<dbReference type="SMART" id="SM00261">
    <property type="entry name" value="FU"/>
    <property type="match status" value="3"/>
</dbReference>
<organism evidence="3 4">
    <name type="scientific">Giardia intestinalis (strain P15)</name>
    <name type="common">Giardia lamblia</name>
    <dbReference type="NCBI Taxonomy" id="658858"/>
    <lineage>
        <taxon>Eukaryota</taxon>
        <taxon>Metamonada</taxon>
        <taxon>Diplomonadida</taxon>
        <taxon>Hexamitidae</taxon>
        <taxon>Giardiinae</taxon>
        <taxon>Giardia</taxon>
    </lineage>
</organism>
<feature type="signal peptide" evidence="2">
    <location>
        <begin position="1"/>
        <end position="18"/>
    </location>
</feature>
<dbReference type="PANTHER" id="PTHR23275:SF100">
    <property type="entry name" value="EGF-LIKE DOMAIN-CONTAINING PROTEIN"/>
    <property type="match status" value="1"/>
</dbReference>
<name>E1EXV4_GIAIA</name>
<keyword evidence="2" id="KW-0732">Signal</keyword>
<dbReference type="InterPro" id="IPR052798">
    <property type="entry name" value="Giardia_VSA"/>
</dbReference>
<dbReference type="OrthoDB" id="5799427at2759"/>
<dbReference type="InterPro" id="IPR005127">
    <property type="entry name" value="Giardia_VSP"/>
</dbReference>
<keyword evidence="1" id="KW-0472">Membrane</keyword>
<dbReference type="EMBL" id="ACVC01000054">
    <property type="protein sequence ID" value="EFO64938.1"/>
    <property type="molecule type" value="Genomic_DNA"/>
</dbReference>